<dbReference type="GO" id="GO:0016740">
    <property type="term" value="F:transferase activity"/>
    <property type="evidence" value="ECO:0007669"/>
    <property type="project" value="UniProtKB-KW"/>
</dbReference>
<dbReference type="Proteomes" id="UP000753802">
    <property type="component" value="Unassembled WGS sequence"/>
</dbReference>
<dbReference type="PANTHER" id="PTHR30576:SF8">
    <property type="entry name" value="UNDECAPRENYL-PHOSPHATE GALACTOSE PHOSPHOTRANSFERASE"/>
    <property type="match status" value="1"/>
</dbReference>
<keyword evidence="3" id="KW-0808">Transferase</keyword>
<name>A0ABW9ZPL5_9BACT</name>
<dbReference type="PANTHER" id="PTHR30576">
    <property type="entry name" value="COLANIC BIOSYNTHESIS UDP-GLUCOSE LIPID CARRIER TRANSFERASE"/>
    <property type="match status" value="1"/>
</dbReference>
<evidence type="ECO:0000313" key="3">
    <source>
        <dbReference type="EMBL" id="NCI49051.1"/>
    </source>
</evidence>
<sequence>MYRFFFKRMVDVLVSLCLLLLLLPFFLIIVVWIPIATGEPPFFFQVRPGKNGRLFKLVKFKSMNEKKDAEGKLLPDDQRFTRTGIFLRKTSLDEIPQLLNVLKGDMSLVGPRPLLVEYLPLYNSTQSKRHEVLPGITGWAQVNGRNTIGWEQKFEYDVWYAEHVSFALDVKIIFRTLARVFKREGINASATVTMEKFTGTKKPQ</sequence>
<gene>
    <name evidence="3" type="ORF">GWC95_03900</name>
</gene>
<feature type="domain" description="Bacterial sugar transferase" evidence="2">
    <location>
        <begin position="7"/>
        <end position="182"/>
    </location>
</feature>
<protein>
    <submittedName>
        <fullName evidence="3">Sugar transferase</fullName>
    </submittedName>
</protein>
<dbReference type="EMBL" id="JAACJS010000002">
    <property type="protein sequence ID" value="NCI49051.1"/>
    <property type="molecule type" value="Genomic_DNA"/>
</dbReference>
<evidence type="ECO:0000256" key="1">
    <source>
        <dbReference type="ARBA" id="ARBA00006464"/>
    </source>
</evidence>
<comment type="caution">
    <text evidence="3">The sequence shown here is derived from an EMBL/GenBank/DDBJ whole genome shotgun (WGS) entry which is preliminary data.</text>
</comment>
<dbReference type="Pfam" id="PF02397">
    <property type="entry name" value="Bac_transf"/>
    <property type="match status" value="1"/>
</dbReference>
<dbReference type="InterPro" id="IPR003362">
    <property type="entry name" value="Bact_transf"/>
</dbReference>
<organism evidence="3 4">
    <name type="scientific">Sediminibacterium roseum</name>
    <dbReference type="NCBI Taxonomy" id="1978412"/>
    <lineage>
        <taxon>Bacteria</taxon>
        <taxon>Pseudomonadati</taxon>
        <taxon>Bacteroidota</taxon>
        <taxon>Chitinophagia</taxon>
        <taxon>Chitinophagales</taxon>
        <taxon>Chitinophagaceae</taxon>
        <taxon>Sediminibacterium</taxon>
    </lineage>
</organism>
<keyword evidence="4" id="KW-1185">Reference proteome</keyword>
<proteinExistence type="inferred from homology"/>
<accession>A0ABW9ZPL5</accession>
<comment type="similarity">
    <text evidence="1">Belongs to the bacterial sugar transferase family.</text>
</comment>
<evidence type="ECO:0000259" key="2">
    <source>
        <dbReference type="Pfam" id="PF02397"/>
    </source>
</evidence>
<evidence type="ECO:0000313" key="4">
    <source>
        <dbReference type="Proteomes" id="UP000753802"/>
    </source>
</evidence>
<reference evidence="3 4" key="1">
    <citation type="submission" date="2020-01" db="EMBL/GenBank/DDBJ databases">
        <title>Genome analysis.</title>
        <authorList>
            <person name="Wu S."/>
            <person name="Wang G."/>
        </authorList>
    </citation>
    <scope>NUCLEOTIDE SEQUENCE [LARGE SCALE GENOMIC DNA]</scope>
    <source>
        <strain evidence="3 4">SYL130</strain>
    </source>
</reference>